<organism evidence="2 3">
    <name type="scientific">Lentilactobacillus farraginis DSM 18382 = JCM 14108</name>
    <dbReference type="NCBI Taxonomy" id="1423743"/>
    <lineage>
        <taxon>Bacteria</taxon>
        <taxon>Bacillati</taxon>
        <taxon>Bacillota</taxon>
        <taxon>Bacilli</taxon>
        <taxon>Lactobacillales</taxon>
        <taxon>Lactobacillaceae</taxon>
        <taxon>Lentilactobacillus</taxon>
    </lineage>
</organism>
<dbReference type="eggNOG" id="COG2211">
    <property type="taxonomic scope" value="Bacteria"/>
</dbReference>
<comment type="caution">
    <text evidence="2">The sequence shown here is derived from an EMBL/GenBank/DDBJ whole genome shotgun (WGS) entry which is preliminary data.</text>
</comment>
<keyword evidence="1" id="KW-1133">Transmembrane helix</keyword>
<accession>X0QEV0</accession>
<name>X0QEV0_9LACO</name>
<evidence type="ECO:0000313" key="2">
    <source>
        <dbReference type="EMBL" id="GAF37140.1"/>
    </source>
</evidence>
<feature type="transmembrane region" description="Helical" evidence="1">
    <location>
        <begin position="33"/>
        <end position="51"/>
    </location>
</feature>
<evidence type="ECO:0000313" key="3">
    <source>
        <dbReference type="Proteomes" id="UP000019488"/>
    </source>
</evidence>
<keyword evidence="1" id="KW-0812">Transmembrane</keyword>
<keyword evidence="1" id="KW-0472">Membrane</keyword>
<sequence length="72" mass="7988">MGGVVTGFLLSMNGYVANHAQTSQALNAIEMNFVWVPFIGFGIGLILMYFYKFDKMQAKIDADLKARHEAAD</sequence>
<evidence type="ECO:0000256" key="1">
    <source>
        <dbReference type="SAM" id="Phobius"/>
    </source>
</evidence>
<reference evidence="2" key="1">
    <citation type="journal article" date="2014" name="Genome Announc.">
        <title>Draft Genome Sequences of Two Lactobacillus Strains, L. farraginis JCM 14108T and L. composti JCM 14202T, Isolated from Compost of Distilled Shochu Residue.</title>
        <authorList>
            <person name="Yuki M."/>
            <person name="Oshima K."/>
            <person name="Suda W."/>
            <person name="Kitahara M."/>
            <person name="Kitamura K."/>
            <person name="Iida T."/>
            <person name="Hattori M."/>
            <person name="Ohkuma M."/>
        </authorList>
    </citation>
    <scope>NUCLEOTIDE SEQUENCE [LARGE SCALE GENOMIC DNA]</scope>
    <source>
        <strain evidence="2">JCM 14108</strain>
    </source>
</reference>
<gene>
    <name evidence="2" type="ORF">JCM14108_2154</name>
</gene>
<dbReference type="Proteomes" id="UP000019488">
    <property type="component" value="Unassembled WGS sequence"/>
</dbReference>
<dbReference type="AlphaFoldDB" id="X0QEV0"/>
<dbReference type="EMBL" id="BAKI01000025">
    <property type="protein sequence ID" value="GAF37140.1"/>
    <property type="molecule type" value="Genomic_DNA"/>
</dbReference>
<proteinExistence type="predicted"/>
<protein>
    <submittedName>
        <fullName evidence="2">Xyloside transporter XynT</fullName>
    </submittedName>
</protein>